<dbReference type="InterPro" id="IPR013342">
    <property type="entry name" value="Mandelate_racemase_C"/>
</dbReference>
<comment type="caution">
    <text evidence="9">The sequence shown here is derived from an EMBL/GenBank/DDBJ whole genome shotgun (WGS) entry which is preliminary data.</text>
</comment>
<dbReference type="Pfam" id="PF13378">
    <property type="entry name" value="MR_MLE_C"/>
    <property type="match status" value="1"/>
</dbReference>
<protein>
    <recommendedName>
        <fullName evidence="7">Dipeptide epimerase</fullName>
        <ecNumber evidence="7">5.1.1.-</ecNumber>
    </recommendedName>
</protein>
<dbReference type="InterPro" id="IPR034593">
    <property type="entry name" value="DgoD-like"/>
</dbReference>
<evidence type="ECO:0000256" key="3">
    <source>
        <dbReference type="ARBA" id="ARBA00022842"/>
    </source>
</evidence>
<feature type="active site" description="Proton acceptor; specific for (S)-substrate epimerization" evidence="5">
    <location>
        <position position="252"/>
    </location>
</feature>
<proteinExistence type="inferred from homology"/>
<comment type="cofactor">
    <cofactor evidence="6 7">
        <name>Mg(2+)</name>
        <dbReference type="ChEBI" id="CHEBI:18420"/>
    </cofactor>
    <text evidence="6 7">Binds 1 Mg(2+) ion per subunit.</text>
</comment>
<evidence type="ECO:0000313" key="10">
    <source>
        <dbReference type="Proteomes" id="UP000466586"/>
    </source>
</evidence>
<dbReference type="CDD" id="cd03319">
    <property type="entry name" value="L-Ala-DL-Glu_epimerase"/>
    <property type="match status" value="1"/>
</dbReference>
<dbReference type="Pfam" id="PF02746">
    <property type="entry name" value="MR_MLE_N"/>
    <property type="match status" value="1"/>
</dbReference>
<dbReference type="EMBL" id="WVHT01000001">
    <property type="protein sequence ID" value="MXV49895.1"/>
    <property type="molecule type" value="Genomic_DNA"/>
</dbReference>
<dbReference type="SUPFAM" id="SSF54826">
    <property type="entry name" value="Enolase N-terminal domain-like"/>
    <property type="match status" value="1"/>
</dbReference>
<dbReference type="InterPro" id="IPR029065">
    <property type="entry name" value="Enolase_C-like"/>
</dbReference>
<gene>
    <name evidence="9" type="ORF">GS399_02850</name>
</gene>
<evidence type="ECO:0000256" key="1">
    <source>
        <dbReference type="ARBA" id="ARBA00008031"/>
    </source>
</evidence>
<accession>A0A7K1Y5P0</accession>
<evidence type="ECO:0000256" key="4">
    <source>
        <dbReference type="ARBA" id="ARBA00023235"/>
    </source>
</evidence>
<organism evidence="9 10">
    <name type="scientific">Hufsiella arboris</name>
    <dbReference type="NCBI Taxonomy" id="2695275"/>
    <lineage>
        <taxon>Bacteria</taxon>
        <taxon>Pseudomonadati</taxon>
        <taxon>Bacteroidota</taxon>
        <taxon>Sphingobacteriia</taxon>
        <taxon>Sphingobacteriales</taxon>
        <taxon>Sphingobacteriaceae</taxon>
        <taxon>Hufsiella</taxon>
    </lineage>
</organism>
<feature type="binding site" evidence="6">
    <location>
        <position position="178"/>
    </location>
    <ligand>
        <name>Mg(2+)</name>
        <dbReference type="ChEBI" id="CHEBI:18420"/>
    </ligand>
</feature>
<dbReference type="PANTHER" id="PTHR48080:SF3">
    <property type="entry name" value="ENOLASE SUPERFAMILY MEMBER DDB_G0284701"/>
    <property type="match status" value="1"/>
</dbReference>
<reference evidence="9 10" key="1">
    <citation type="submission" date="2019-11" db="EMBL/GenBank/DDBJ databases">
        <title>Pedobacter sp. HMF7647 Genome sequencing and assembly.</title>
        <authorList>
            <person name="Kang H."/>
            <person name="Kim H."/>
            <person name="Joh K."/>
        </authorList>
    </citation>
    <scope>NUCLEOTIDE SEQUENCE [LARGE SCALE GENOMIC DNA]</scope>
    <source>
        <strain evidence="9 10">HMF7647</strain>
    </source>
</reference>
<keyword evidence="3 6" id="KW-0460">Magnesium</keyword>
<comment type="similarity">
    <text evidence="1 7">Belongs to the mandelate racemase/muconate lactonizing enzyme family.</text>
</comment>
<keyword evidence="10" id="KW-1185">Reference proteome</keyword>
<dbReference type="GO" id="GO:0016855">
    <property type="term" value="F:racemase and epimerase activity, acting on amino acids and derivatives"/>
    <property type="evidence" value="ECO:0007669"/>
    <property type="project" value="UniProtKB-UniRule"/>
</dbReference>
<feature type="active site" description="Proton acceptor; specific for (R)-substrate epimerization" evidence="5">
    <location>
        <position position="154"/>
    </location>
</feature>
<name>A0A7K1Y5P0_9SPHI</name>
<dbReference type="SFLD" id="SFLDG00180">
    <property type="entry name" value="muconate_cycloisomerase"/>
    <property type="match status" value="1"/>
</dbReference>
<keyword evidence="2 6" id="KW-0479">Metal-binding</keyword>
<dbReference type="Gene3D" id="3.30.390.10">
    <property type="entry name" value="Enolase-like, N-terminal domain"/>
    <property type="match status" value="1"/>
</dbReference>
<dbReference type="PANTHER" id="PTHR48080">
    <property type="entry name" value="D-GALACTONATE DEHYDRATASE-RELATED"/>
    <property type="match status" value="1"/>
</dbReference>
<evidence type="ECO:0000259" key="8">
    <source>
        <dbReference type="SMART" id="SM00922"/>
    </source>
</evidence>
<evidence type="ECO:0000313" key="9">
    <source>
        <dbReference type="EMBL" id="MXV49895.1"/>
    </source>
</evidence>
<dbReference type="SFLD" id="SFLDS00001">
    <property type="entry name" value="Enolase"/>
    <property type="match status" value="1"/>
</dbReference>
<dbReference type="Gene3D" id="3.20.20.120">
    <property type="entry name" value="Enolase-like C-terminal domain"/>
    <property type="match status" value="1"/>
</dbReference>
<feature type="binding site" evidence="6">
    <location>
        <position position="230"/>
    </location>
    <ligand>
        <name>Mg(2+)</name>
        <dbReference type="ChEBI" id="CHEBI:18420"/>
    </ligand>
</feature>
<dbReference type="SUPFAM" id="SSF51604">
    <property type="entry name" value="Enolase C-terminal domain-like"/>
    <property type="match status" value="1"/>
</dbReference>
<dbReference type="GO" id="GO:0000287">
    <property type="term" value="F:magnesium ion binding"/>
    <property type="evidence" value="ECO:0007669"/>
    <property type="project" value="UniProtKB-ARBA"/>
</dbReference>
<dbReference type="Proteomes" id="UP000466586">
    <property type="component" value="Unassembled WGS sequence"/>
</dbReference>
<dbReference type="InterPro" id="IPR034603">
    <property type="entry name" value="Dipeptide_epimerase"/>
</dbReference>
<evidence type="ECO:0000256" key="5">
    <source>
        <dbReference type="PIRSR" id="PIRSR634603-1"/>
    </source>
</evidence>
<feature type="binding site" evidence="6">
    <location>
        <position position="205"/>
    </location>
    <ligand>
        <name>Mg(2+)</name>
        <dbReference type="ChEBI" id="CHEBI:18420"/>
    </ligand>
</feature>
<sequence>MQLSYKPFQLNLKYPFTIAKFSRTYTPIMLIELHYEGFTGLGEASMVPYMGEDYESAAAFLKKIDWSKIAYPFNYDEIRKYLGGLSAGLPAIKAAVDIALHDLEGKLTGTPCYKFFESEKLLMPETSVTIGIDVPEIIAQKLSDAGPAKIIKVKLGRDNDRELINTIRSITDKPLFVDANQGWTDKYEALDKVQWLAAKNVALIEQPMDKTNFEDNKWITERSPIAIIGDEAVQRLEDVDKAAGIYHGINVKLMKSAGMHEAYLMIKRAKELNLKILIGCMSETSIATMAAAALAPLCDWADLDGPFLTSNNPFPNPGFENGKWLLPDVPGLGVPEI</sequence>
<keyword evidence="4 7" id="KW-0413">Isomerase</keyword>
<dbReference type="AlphaFoldDB" id="A0A7K1Y5P0"/>
<evidence type="ECO:0000256" key="7">
    <source>
        <dbReference type="RuleBase" id="RU366006"/>
    </source>
</evidence>
<dbReference type="InterPro" id="IPR013341">
    <property type="entry name" value="Mandelate_racemase_N_dom"/>
</dbReference>
<dbReference type="InterPro" id="IPR029017">
    <property type="entry name" value="Enolase-like_N"/>
</dbReference>
<dbReference type="EC" id="5.1.1.-" evidence="7"/>
<dbReference type="InterPro" id="IPR036849">
    <property type="entry name" value="Enolase-like_C_sf"/>
</dbReference>
<evidence type="ECO:0000256" key="2">
    <source>
        <dbReference type="ARBA" id="ARBA00022723"/>
    </source>
</evidence>
<evidence type="ECO:0000256" key="6">
    <source>
        <dbReference type="PIRSR" id="PIRSR634603-3"/>
    </source>
</evidence>
<feature type="domain" description="Mandelate racemase/muconate lactonizing enzyme C-terminal" evidence="8">
    <location>
        <begin position="135"/>
        <end position="226"/>
    </location>
</feature>
<dbReference type="SMART" id="SM00922">
    <property type="entry name" value="MR_MLE"/>
    <property type="match status" value="1"/>
</dbReference>